<dbReference type="Proteomes" id="UP000600918">
    <property type="component" value="Unassembled WGS sequence"/>
</dbReference>
<dbReference type="AlphaFoldDB" id="A0A834NRG2"/>
<proteinExistence type="predicted"/>
<evidence type="ECO:0000256" key="1">
    <source>
        <dbReference type="SAM" id="MobiDB-lite"/>
    </source>
</evidence>
<sequence length="169" mass="19074">MERKFSLRVAGIGCKIIKVEQVPSHLRKSLTMRIGIMRHQQTTDVRVYEGVQGRREREIEEEEKEEEEGEGEEGEEEEDSSRNGQRVERKGEESEGRDILVEVNSRSQVWWVLEGEDKEEAEIGSGGRVPPLEHINCRDPSISTPMGQVIAWGDRSASSIVRAGSVGML</sequence>
<accession>A0A834NRG2</accession>
<evidence type="ECO:0000313" key="3">
    <source>
        <dbReference type="Proteomes" id="UP000600918"/>
    </source>
</evidence>
<protein>
    <submittedName>
        <fullName evidence="2">Uncharacterized protein</fullName>
    </submittedName>
</protein>
<feature type="compositionally biased region" description="Acidic residues" evidence="1">
    <location>
        <begin position="59"/>
        <end position="79"/>
    </location>
</feature>
<comment type="caution">
    <text evidence="2">The sequence shown here is derived from an EMBL/GenBank/DDBJ whole genome shotgun (WGS) entry which is preliminary data.</text>
</comment>
<reference evidence="2" key="1">
    <citation type="journal article" date="2020" name="G3 (Bethesda)">
        <title>High-Quality Assemblies for Three Invasive Social Wasps from the &lt;i&gt;Vespula&lt;/i&gt; Genus.</title>
        <authorList>
            <person name="Harrop T.W.R."/>
            <person name="Guhlin J."/>
            <person name="McLaughlin G.M."/>
            <person name="Permina E."/>
            <person name="Stockwell P."/>
            <person name="Gilligan J."/>
            <person name="Le Lec M.F."/>
            <person name="Gruber M.A.M."/>
            <person name="Quinn O."/>
            <person name="Lovegrove M."/>
            <person name="Duncan E.J."/>
            <person name="Remnant E.J."/>
            <person name="Van Eeckhoven J."/>
            <person name="Graham B."/>
            <person name="Knapp R.A."/>
            <person name="Langford K.W."/>
            <person name="Kronenberg Z."/>
            <person name="Press M.O."/>
            <person name="Eacker S.M."/>
            <person name="Wilson-Rankin E.E."/>
            <person name="Purcell J."/>
            <person name="Lester P.J."/>
            <person name="Dearden P.K."/>
        </authorList>
    </citation>
    <scope>NUCLEOTIDE SEQUENCE</scope>
    <source>
        <strain evidence="2">Volc-1</strain>
    </source>
</reference>
<feature type="compositionally biased region" description="Basic and acidic residues" evidence="1">
    <location>
        <begin position="85"/>
        <end position="100"/>
    </location>
</feature>
<organism evidence="2 3">
    <name type="scientific">Vespula pensylvanica</name>
    <name type="common">Western yellow jacket</name>
    <name type="synonym">Wasp</name>
    <dbReference type="NCBI Taxonomy" id="30213"/>
    <lineage>
        <taxon>Eukaryota</taxon>
        <taxon>Metazoa</taxon>
        <taxon>Ecdysozoa</taxon>
        <taxon>Arthropoda</taxon>
        <taxon>Hexapoda</taxon>
        <taxon>Insecta</taxon>
        <taxon>Pterygota</taxon>
        <taxon>Neoptera</taxon>
        <taxon>Endopterygota</taxon>
        <taxon>Hymenoptera</taxon>
        <taxon>Apocrita</taxon>
        <taxon>Aculeata</taxon>
        <taxon>Vespoidea</taxon>
        <taxon>Vespidae</taxon>
        <taxon>Vespinae</taxon>
        <taxon>Vespula</taxon>
    </lineage>
</organism>
<keyword evidence="3" id="KW-1185">Reference proteome</keyword>
<dbReference type="EMBL" id="JACSDY010000010">
    <property type="protein sequence ID" value="KAF7416570.1"/>
    <property type="molecule type" value="Genomic_DNA"/>
</dbReference>
<feature type="region of interest" description="Disordered" evidence="1">
    <location>
        <begin position="49"/>
        <end position="100"/>
    </location>
</feature>
<gene>
    <name evidence="2" type="ORF">H0235_011101</name>
</gene>
<evidence type="ECO:0000313" key="2">
    <source>
        <dbReference type="EMBL" id="KAF7416570.1"/>
    </source>
</evidence>
<name>A0A834NRG2_VESPE</name>